<organism evidence="1 2">
    <name type="scientific">Pyropia yezoensis</name>
    <name type="common">Susabi-nori</name>
    <name type="synonym">Porphyra yezoensis</name>
    <dbReference type="NCBI Taxonomy" id="2788"/>
    <lineage>
        <taxon>Eukaryota</taxon>
        <taxon>Rhodophyta</taxon>
        <taxon>Bangiophyceae</taxon>
        <taxon>Bangiales</taxon>
        <taxon>Bangiaceae</taxon>
        <taxon>Pyropia</taxon>
    </lineage>
</organism>
<reference evidence="1" key="1">
    <citation type="submission" date="2019-11" db="EMBL/GenBank/DDBJ databases">
        <title>Nori genome reveals adaptations in red seaweeds to the harsh intertidal environment.</title>
        <authorList>
            <person name="Wang D."/>
            <person name="Mao Y."/>
        </authorList>
    </citation>
    <scope>NUCLEOTIDE SEQUENCE</scope>
    <source>
        <tissue evidence="1">Gametophyte</tissue>
    </source>
</reference>
<evidence type="ECO:0000313" key="2">
    <source>
        <dbReference type="Proteomes" id="UP000798662"/>
    </source>
</evidence>
<name>A0ACC3CBV0_PYRYE</name>
<keyword evidence="2" id="KW-1185">Reference proteome</keyword>
<proteinExistence type="predicted"/>
<dbReference type="EMBL" id="CM020620">
    <property type="protein sequence ID" value="KAK1867429.1"/>
    <property type="molecule type" value="Genomic_DNA"/>
</dbReference>
<dbReference type="Proteomes" id="UP000798662">
    <property type="component" value="Chromosome 3"/>
</dbReference>
<comment type="caution">
    <text evidence="1">The sequence shown here is derived from an EMBL/GenBank/DDBJ whole genome shotgun (WGS) entry which is preliminary data.</text>
</comment>
<protein>
    <submittedName>
        <fullName evidence="1">Uncharacterized protein</fullName>
    </submittedName>
</protein>
<gene>
    <name evidence="1" type="ORF">I4F81_009936</name>
</gene>
<evidence type="ECO:0000313" key="1">
    <source>
        <dbReference type="EMBL" id="KAK1867429.1"/>
    </source>
</evidence>
<sequence>MDPRRGGVAAATTQRSAAVAAAAGGDAARGGHLPVACERRQRVGGGGGRSGGVGGRAGRDDTRPHARVRRGSGGDDDDGDASWRYPSRSSMAAAATVAATETSAGGASLTTAGSGGSNCRPGRPRTCLRWPARCGLLTALAATAVALLVRSAVGAGGVGAPAHGGSPLALGLLAPGGAAAPAEAVPVVGHQAGATALTTSASATPTPTPSPSEVVAAIAAAATVTTSSPSTVVLLQVNGSVEHLLSAVLTLPSPGLPLRDIRFGVTSTNVNVLPALAATPSGTAAALSSVMLSTRMHSSFANGNARVVNVTLAADFDAFVGMTDVSLVASTTLPSDEHGSGSGGSGIIPLSAGGDINTLEGGSASEGNTVQLGKVTVTYVIVGISVYEKGSNGSPGALVSGDGHSLSLPYTALLPAGAKGAADGATATPNQLSLGVTVQFANGSSTTTSSSVGGSGLQSSTGSGGMTSQMGDVDASLMSWNAQVAHDSATCAMGTSAVADDGAGGGFRLTPGCGFGFYDTPSGEMHLGLDLQPYRTGPLVIGFTWSALTASEADMMDEVWTSFVTIDITGRPPPVITGVAPGTPAMTGSALASGSFSSASTLLRPSGGEQLVYQLFNTEGSVDRAVEVMLNGSSAEVGVAGAVGSSSGTRVTFLEVPGSYVSAGAPSFNQYVTCMSVAGEGKDVPWQLMITRPSSAGGSSSGPLETVAAVLAPGVQAPLNYDDRKVFISGVSPTGAAAEGGVTVTLSGYFPDLQATRGDGVFFNAVRVPARYIITISESVIQFSLPPLSTFGRNTEYSVTVHVAAEVSNGITFSYWSDRTVAQLEVTGTSTRGDAYELGRCNTARFTVMLQPISTASSSIRWSVHPRVAGSTASSEVDLLATLPAERATADTLVLESDEVPVGEYNVHVTVTLPTYNVTSTSLLRRTDGLAVGVYLHTPPVRAVTVPDAPLRVAALIDTPGCFTPPAEGNDSLVLKWTFMGRTTEWSYRETEARAQASSSEETPARLGWEYVVPQTDLEYGRHAVILHVSYAGASEVFGTATTVAVVSPSALVARIRTGESSVSLNTRSSLTMVGNQSYDPDVVPPADGSAGLSYVWSCVVAESSTDDPFRTPTDESPAPALDACPLVFLPSTDAPAAWTVPPSAFEGLQSKATHVYYRLVVHKTSANAAVADRTSSPAYLTVRVARDEELPAMTDFRLALQDKRGDPVDPTSVKYFDDVVMHVDSPTAGATWSYSLVSPLTEVAQFLAPSRLLAEHGYYRPDTLGTLGNRLPLGIRAGSLAASTAYVVRVDMEAAGYAVKSSTITLSTLERPSVVFPTPATMEGDTGTEFSAWAGPSFNDSSFVIYFTLTDEQGESTCVGGCTGYPLVRFRVGLAGTYKLTAVLYDAQGAAQLDAKTLTTPLVVTAAPAADEQMRADLLRSFHRGDDASWTGLAKDVALILSSRDSPAALSSLERMAAAHSRSQNNGMLLAVMPDAGWGLSPNTISVSGSRQQLEANSTLTAADTINPVAGTQTVVAPVASDDSLSTATDADTAAPSTAAGAATAPAGAASALQVQSFVSDTVYELIHGGNRLFCNSLPNTMHSELCMSLVNTLALQTCLSADAVYSLGATVRCCADNVPLRTAGKMDGLLSTAFNNLARLAENAECASGSGRRRLMSEVGAPSQIVPDIYDFIVHQATSIVGVDKAAGFATLIHISPPDRAGGVRSGTTFPAAATNGSVDSLVTVRNATAAPVAPLHHGVLAMAVAANREQLPSLGVYGSNTGPSLSREQANAATSDGGRQADEGEGGEVMELKGLRGEGENNYFFMRPVCLDRIFGATGTKRLLFSYYQSPDFVVSSGIQDMPKYAKTTSGLFTTRIYEEDTSSKTSGKLRPLAVADNGPPCFCWRLPLTNLSAFEETDEEIRPGVYTFTELKKYGVDVAKGEAFHYWEDTVLLVGSSMSERWVEACMTTPGLIGAAPTTRISGPLGFGTTVLAGFNSLTVAGIIVGVMVALVVSLVASWMVATRSAATAVLPPRGLGPGEVFVERDVWGRGTGIGGDATPVGGPSPGAGGVAQ</sequence>
<accession>A0ACC3CBV0</accession>